<accession>A0A261FNE0</accession>
<dbReference type="AlphaFoldDB" id="A0A261FNE0"/>
<feature type="compositionally biased region" description="Basic and acidic residues" evidence="1">
    <location>
        <begin position="1"/>
        <end position="10"/>
    </location>
</feature>
<dbReference type="EMBL" id="MWWX01000016">
    <property type="protein sequence ID" value="OZG60505.1"/>
    <property type="molecule type" value="Genomic_DNA"/>
</dbReference>
<feature type="region of interest" description="Disordered" evidence="1">
    <location>
        <begin position="1"/>
        <end position="21"/>
    </location>
</feature>
<dbReference type="Proteomes" id="UP000216352">
    <property type="component" value="Unassembled WGS sequence"/>
</dbReference>
<reference evidence="2 3" key="1">
    <citation type="journal article" date="2017" name="BMC Genomics">
        <title>Comparative genomic and phylogenomic analyses of the Bifidobacteriaceae family.</title>
        <authorList>
            <person name="Lugli G.A."/>
            <person name="Milani C."/>
            <person name="Turroni F."/>
            <person name="Duranti S."/>
            <person name="Mancabelli L."/>
            <person name="Mangifesta M."/>
            <person name="Ferrario C."/>
            <person name="Modesto M."/>
            <person name="Mattarelli P."/>
            <person name="Jiri K."/>
            <person name="van Sinderen D."/>
            <person name="Ventura M."/>
        </authorList>
    </citation>
    <scope>NUCLEOTIDE SEQUENCE [LARGE SCALE GENOMIC DNA]</scope>
    <source>
        <strain evidence="2 3">DSM 28807</strain>
    </source>
</reference>
<comment type="caution">
    <text evidence="2">The sequence shown here is derived from an EMBL/GenBank/DDBJ whole genome shotgun (WGS) entry which is preliminary data.</text>
</comment>
<evidence type="ECO:0000313" key="2">
    <source>
        <dbReference type="EMBL" id="OZG60505.1"/>
    </source>
</evidence>
<gene>
    <name evidence="2" type="ORF">BLEM_1806</name>
</gene>
<proteinExistence type="predicted"/>
<organism evidence="2 3">
    <name type="scientific">Bifidobacterium lemurum</name>
    <dbReference type="NCBI Taxonomy" id="1603886"/>
    <lineage>
        <taxon>Bacteria</taxon>
        <taxon>Bacillati</taxon>
        <taxon>Actinomycetota</taxon>
        <taxon>Actinomycetes</taxon>
        <taxon>Bifidobacteriales</taxon>
        <taxon>Bifidobacteriaceae</taxon>
        <taxon>Bifidobacterium</taxon>
    </lineage>
</organism>
<sequence length="80" mass="8740">MTEIDGDWRTNEASGVGGVGARKLERRYLQARKELDEQFKRERASVSGLGKRGESVGPRYNDGASDEVGNKGLEPLTSTV</sequence>
<feature type="region of interest" description="Disordered" evidence="1">
    <location>
        <begin position="40"/>
        <end position="80"/>
    </location>
</feature>
<evidence type="ECO:0000256" key="1">
    <source>
        <dbReference type="SAM" id="MobiDB-lite"/>
    </source>
</evidence>
<name>A0A261FNE0_9BIFI</name>
<keyword evidence="3" id="KW-1185">Reference proteome</keyword>
<protein>
    <submittedName>
        <fullName evidence="2">Uncharacterized protein</fullName>
    </submittedName>
</protein>
<evidence type="ECO:0000313" key="3">
    <source>
        <dbReference type="Proteomes" id="UP000216352"/>
    </source>
</evidence>